<proteinExistence type="predicted"/>
<dbReference type="Proteomes" id="UP000530234">
    <property type="component" value="Unassembled WGS sequence"/>
</dbReference>
<dbReference type="EMBL" id="VKHS01001181">
    <property type="protein sequence ID" value="MBB0232794.1"/>
    <property type="molecule type" value="Genomic_DNA"/>
</dbReference>
<keyword evidence="2" id="KW-1185">Reference proteome</keyword>
<dbReference type="AlphaFoldDB" id="A0A7W3XZ90"/>
<organism evidence="1 2">
    <name type="scientific">Streptomyces calidiresistens</name>
    <dbReference type="NCBI Taxonomy" id="1485586"/>
    <lineage>
        <taxon>Bacteria</taxon>
        <taxon>Bacillati</taxon>
        <taxon>Actinomycetota</taxon>
        <taxon>Actinomycetes</taxon>
        <taxon>Kitasatosporales</taxon>
        <taxon>Streptomycetaceae</taxon>
        <taxon>Streptomyces</taxon>
    </lineage>
</organism>
<protein>
    <recommendedName>
        <fullName evidence="3">SAF domain-containing protein</fullName>
    </recommendedName>
</protein>
<accession>A0A7W3XZ90</accession>
<comment type="caution">
    <text evidence="1">The sequence shown here is derived from an EMBL/GenBank/DDBJ whole genome shotgun (WGS) entry which is preliminary data.</text>
</comment>
<sequence length="212" mass="22054">MADRLPTPPRERKPALAALAVLLILVGALGAATLVLRAGDRIEVIKITERVPAGQPIPDSAMAPVLVAEDEAVSYVRWGQRGALAEDYRPAVDLVAGTLLVGEMLTTDETLGSDEVIVGVSLRAGQFPSGLKAGDSVAAYWVGDERTAEEGSARETVIAERVKVENIFGESDVAGRNNLAVTLRVSRAEAPDLARAASGGDVSLVIVSSGTS</sequence>
<evidence type="ECO:0000313" key="1">
    <source>
        <dbReference type="EMBL" id="MBB0232794.1"/>
    </source>
</evidence>
<reference evidence="2" key="1">
    <citation type="submission" date="2019-10" db="EMBL/GenBank/DDBJ databases">
        <title>Streptomyces sp. nov., a novel actinobacterium isolated from alkaline environment.</title>
        <authorList>
            <person name="Golinska P."/>
        </authorList>
    </citation>
    <scope>NUCLEOTIDE SEQUENCE [LARGE SCALE GENOMIC DNA]</scope>
    <source>
        <strain evidence="2">DSM 42108</strain>
    </source>
</reference>
<evidence type="ECO:0008006" key="3">
    <source>
        <dbReference type="Google" id="ProtNLM"/>
    </source>
</evidence>
<gene>
    <name evidence="1" type="ORF">FOE67_25720</name>
</gene>
<name>A0A7W3XZ90_9ACTN</name>
<evidence type="ECO:0000313" key="2">
    <source>
        <dbReference type="Proteomes" id="UP000530234"/>
    </source>
</evidence>